<proteinExistence type="predicted"/>
<sequence length="182" mass="20157">MKRLLLLLAILIGLPAAGSVAAEQLTLCYHYGCDRQGRFDIRPETLQGLAARFAAAADAADEREAVREAVRALYADAARLLPIWQDKAGNGVDDSGDGRMDCIDHSENAVRMLDYLARHHWLRFHAPAGIVSRAPWLVNYHQGAALEETASRTRWVVDGWFYDFGALPAVVPLDVWKKGFSP</sequence>
<evidence type="ECO:0008006" key="4">
    <source>
        <dbReference type="Google" id="ProtNLM"/>
    </source>
</evidence>
<dbReference type="Proteomes" id="UP000243535">
    <property type="component" value="Unassembled WGS sequence"/>
</dbReference>
<keyword evidence="3" id="KW-1185">Reference proteome</keyword>
<dbReference type="RefSeq" id="WP_055434300.1">
    <property type="nucleotide sequence ID" value="NZ_CYHA01000006.1"/>
</dbReference>
<gene>
    <name evidence="2" type="ORF">Ga0061063_2475</name>
</gene>
<evidence type="ECO:0000256" key="1">
    <source>
        <dbReference type="SAM" id="SignalP"/>
    </source>
</evidence>
<evidence type="ECO:0000313" key="3">
    <source>
        <dbReference type="Proteomes" id="UP000243535"/>
    </source>
</evidence>
<accession>A0A0K6H4R1</accession>
<dbReference type="EMBL" id="CYHA01000006">
    <property type="protein sequence ID" value="CUA85710.1"/>
    <property type="molecule type" value="Genomic_DNA"/>
</dbReference>
<feature type="chain" id="PRO_5005503781" description="Transglutaminase-like superfamily" evidence="1">
    <location>
        <begin position="22"/>
        <end position="182"/>
    </location>
</feature>
<reference evidence="3" key="1">
    <citation type="submission" date="2015-08" db="EMBL/GenBank/DDBJ databases">
        <authorList>
            <person name="Varghese N."/>
        </authorList>
    </citation>
    <scope>NUCLEOTIDE SEQUENCE [LARGE SCALE GENOMIC DNA]</scope>
    <source>
        <strain evidence="3">DSM 17901</strain>
    </source>
</reference>
<keyword evidence="1" id="KW-0732">Signal</keyword>
<dbReference type="OrthoDB" id="6117634at2"/>
<dbReference type="STRING" id="375574.GCA_001418035_02255"/>
<protein>
    <recommendedName>
        <fullName evidence="4">Transglutaminase-like superfamily</fullName>
    </recommendedName>
</protein>
<evidence type="ECO:0000313" key="2">
    <source>
        <dbReference type="EMBL" id="CUA85710.1"/>
    </source>
</evidence>
<name>A0A0K6H4R1_9NEIS</name>
<feature type="signal peptide" evidence="1">
    <location>
        <begin position="1"/>
        <end position="21"/>
    </location>
</feature>
<dbReference type="AlphaFoldDB" id="A0A0K6H4R1"/>
<organism evidence="2 3">
    <name type="scientific">Gulbenkiania indica</name>
    <dbReference type="NCBI Taxonomy" id="375574"/>
    <lineage>
        <taxon>Bacteria</taxon>
        <taxon>Pseudomonadati</taxon>
        <taxon>Pseudomonadota</taxon>
        <taxon>Betaproteobacteria</taxon>
        <taxon>Neisseriales</taxon>
        <taxon>Chromobacteriaceae</taxon>
        <taxon>Gulbenkiania</taxon>
    </lineage>
</organism>